<evidence type="ECO:0000313" key="2">
    <source>
        <dbReference type="Proteomes" id="UP000240883"/>
    </source>
</evidence>
<sequence>MYCQYRNFLGFCFDSDHSIVNTLRAILKNQGVWKRVKVRSNMNELSADIIQLLDRIIQDHVPENWRADMSKRLEVITSKFNGLIRVLSLNLKGIASKATVTLKARMLLLQGVERSIRRIEEGHHMLIDWHLDLTHAALVACSSPTMGKSLAQSLLFNDMTRASKDELG</sequence>
<dbReference type="Proteomes" id="UP000240883">
    <property type="component" value="Unassembled WGS sequence"/>
</dbReference>
<organism evidence="1 2">
    <name type="scientific">Corynespora cassiicola Philippines</name>
    <dbReference type="NCBI Taxonomy" id="1448308"/>
    <lineage>
        <taxon>Eukaryota</taxon>
        <taxon>Fungi</taxon>
        <taxon>Dikarya</taxon>
        <taxon>Ascomycota</taxon>
        <taxon>Pezizomycotina</taxon>
        <taxon>Dothideomycetes</taxon>
        <taxon>Pleosporomycetidae</taxon>
        <taxon>Pleosporales</taxon>
        <taxon>Corynesporascaceae</taxon>
        <taxon>Corynespora</taxon>
    </lineage>
</organism>
<keyword evidence="2" id="KW-1185">Reference proteome</keyword>
<dbReference type="AlphaFoldDB" id="A0A2T2NZ00"/>
<dbReference type="EMBL" id="KZ678131">
    <property type="protein sequence ID" value="PSN70651.1"/>
    <property type="molecule type" value="Genomic_DNA"/>
</dbReference>
<proteinExistence type="predicted"/>
<protein>
    <submittedName>
        <fullName evidence="1">Uncharacterized protein</fullName>
    </submittedName>
</protein>
<gene>
    <name evidence="1" type="ORF">BS50DRAFT_584252</name>
</gene>
<name>A0A2T2NZ00_CORCC</name>
<reference evidence="1 2" key="1">
    <citation type="journal article" date="2018" name="Front. Microbiol.">
        <title>Genome-Wide Analysis of Corynespora cassiicola Leaf Fall Disease Putative Effectors.</title>
        <authorList>
            <person name="Lopez D."/>
            <person name="Ribeiro S."/>
            <person name="Label P."/>
            <person name="Fumanal B."/>
            <person name="Venisse J.S."/>
            <person name="Kohler A."/>
            <person name="de Oliveira R.R."/>
            <person name="Labutti K."/>
            <person name="Lipzen A."/>
            <person name="Lail K."/>
            <person name="Bauer D."/>
            <person name="Ohm R.A."/>
            <person name="Barry K.W."/>
            <person name="Spatafora J."/>
            <person name="Grigoriev I.V."/>
            <person name="Martin F.M."/>
            <person name="Pujade-Renaud V."/>
        </authorList>
    </citation>
    <scope>NUCLEOTIDE SEQUENCE [LARGE SCALE GENOMIC DNA]</scope>
    <source>
        <strain evidence="1 2">Philippines</strain>
    </source>
</reference>
<evidence type="ECO:0000313" key="1">
    <source>
        <dbReference type="EMBL" id="PSN70651.1"/>
    </source>
</evidence>
<accession>A0A2T2NZ00</accession>